<proteinExistence type="predicted"/>
<dbReference type="EMBL" id="JABKAV010000074">
    <property type="protein sequence ID" value="NVO86426.1"/>
    <property type="molecule type" value="Genomic_DNA"/>
</dbReference>
<comment type="caution">
    <text evidence="1">The sequence shown here is derived from an EMBL/GenBank/DDBJ whole genome shotgun (WGS) entry which is preliminary data.</text>
</comment>
<evidence type="ECO:0008006" key="3">
    <source>
        <dbReference type="Google" id="ProtNLM"/>
    </source>
</evidence>
<accession>A0ABX2Q7L9</accession>
<reference evidence="1 2" key="1">
    <citation type="submission" date="2020-05" db="EMBL/GenBank/DDBJ databases">
        <title>Hymenobacter terrestris sp. nov. and Hymenobacter lapidiphilus sp. nov., isolated from regoliths in Antarctica.</title>
        <authorList>
            <person name="Sedlacek I."/>
            <person name="Pantucek R."/>
            <person name="Zeman M."/>
            <person name="Holochova P."/>
            <person name="Kralova S."/>
            <person name="Stankova E."/>
            <person name="Sedo O."/>
            <person name="Micenkova L."/>
            <person name="Svec P."/>
            <person name="Gupta V."/>
            <person name="Sood U."/>
            <person name="Korpole U.S."/>
            <person name="Lal R."/>
        </authorList>
    </citation>
    <scope>NUCLEOTIDE SEQUENCE [LARGE SCALE GENOMIC DNA]</scope>
    <source>
        <strain evidence="1 2">P5252</strain>
    </source>
</reference>
<keyword evidence="2" id="KW-1185">Reference proteome</keyword>
<name>A0ABX2Q7L9_9BACT</name>
<dbReference type="RefSeq" id="WP_176901155.1">
    <property type="nucleotide sequence ID" value="NZ_JABKAV010000074.1"/>
</dbReference>
<evidence type="ECO:0000313" key="1">
    <source>
        <dbReference type="EMBL" id="NVO86426.1"/>
    </source>
</evidence>
<protein>
    <recommendedName>
        <fullName evidence="3">TIGR04255 family protein</fullName>
    </recommendedName>
</protein>
<evidence type="ECO:0000313" key="2">
    <source>
        <dbReference type="Proteomes" id="UP000626554"/>
    </source>
</evidence>
<organism evidence="1 2">
    <name type="scientific">Hymenobacter terrestris</name>
    <dbReference type="NCBI Taxonomy" id="2748310"/>
    <lineage>
        <taxon>Bacteria</taxon>
        <taxon>Pseudomonadati</taxon>
        <taxon>Bacteroidota</taxon>
        <taxon>Cytophagia</taxon>
        <taxon>Cytophagales</taxon>
        <taxon>Hymenobacteraceae</taxon>
        <taxon>Hymenobacter</taxon>
    </lineage>
</organism>
<dbReference type="Proteomes" id="UP000626554">
    <property type="component" value="Unassembled WGS sequence"/>
</dbReference>
<gene>
    <name evidence="1" type="ORF">HW556_16180</name>
</gene>
<sequence>MPDKQSRELYLLERFLPQLLEGKPYRLIQPAPPLPDVIVQLGEKSIGIEITLLIPDEQVRQREATQEAILDEAQKIFEARHQLPLQITVDFVETADWLKLNRRHVADFLAKTIEQSVLAAKGIPQNQLQFDLRVDQSGHPHIQSIGIFYLDRLTQSCWSPITSFWVPNVPAQVVQKIIHRKSRNIGGYMTGCDDVWLLMLETGSPSSYFDGFEKLEAVSFTSAFARTMIGRISKGELIMLHTEPIT</sequence>